<feature type="region of interest" description="Disordered" evidence="1">
    <location>
        <begin position="203"/>
        <end position="264"/>
    </location>
</feature>
<dbReference type="GeneID" id="20081046"/>
<feature type="compositionally biased region" description="Basic residues" evidence="1">
    <location>
        <begin position="61"/>
        <end position="70"/>
    </location>
</feature>
<reference evidence="2" key="1">
    <citation type="submission" date="2013-12" db="EMBL/GenBank/DDBJ databases">
        <title>The Genome Sequence of Aphanomyces invadans NJM9701.</title>
        <authorList>
            <consortium name="The Broad Institute Genomics Platform"/>
            <person name="Russ C."/>
            <person name="Tyler B."/>
            <person name="van West P."/>
            <person name="Dieguez-Uribeondo J."/>
            <person name="Young S.K."/>
            <person name="Zeng Q."/>
            <person name="Gargeya S."/>
            <person name="Fitzgerald M."/>
            <person name="Abouelleil A."/>
            <person name="Alvarado L."/>
            <person name="Chapman S.B."/>
            <person name="Gainer-Dewar J."/>
            <person name="Goldberg J."/>
            <person name="Griggs A."/>
            <person name="Gujja S."/>
            <person name="Hansen M."/>
            <person name="Howarth C."/>
            <person name="Imamovic A."/>
            <person name="Ireland A."/>
            <person name="Larimer J."/>
            <person name="McCowan C."/>
            <person name="Murphy C."/>
            <person name="Pearson M."/>
            <person name="Poon T.W."/>
            <person name="Priest M."/>
            <person name="Roberts A."/>
            <person name="Saif S."/>
            <person name="Shea T."/>
            <person name="Sykes S."/>
            <person name="Wortman J."/>
            <person name="Nusbaum C."/>
            <person name="Birren B."/>
        </authorList>
    </citation>
    <scope>NUCLEOTIDE SEQUENCE [LARGE SCALE GENOMIC DNA]</scope>
    <source>
        <strain evidence="2">NJM9701</strain>
    </source>
</reference>
<sequence>MPNAVETLRADATLHVDIHFPATPADDHDGGGDVPLHATVLDLASAPPIVPPSHPAEPHTFHPHHHHTTVTKKMPLPSPKTLTTPMHQSASLQSLSKELLPPRHRKKYPYPAFRSTCFTDKALLPVPYNTKLRSSVGTMAESRRIWTTAGPQIGCERRLDDLKHTGLYVPSLDRVYDTTVQTMSYRVHMSMWGSSLWDTSQRFQEAPRTAPTVGPGSYNPSPSSWGKEPSYARPAPIIPFNPHRGSPTSSKAPPTSSNHAPTAPLASLDSWKLCSTKTVSGRPAFDKAPRKTWVDWESTKADRMRAVSTPNLALPNFLSGARIGEPRSPPKRSTGLH</sequence>
<feature type="compositionally biased region" description="Low complexity" evidence="1">
    <location>
        <begin position="246"/>
        <end position="257"/>
    </location>
</feature>
<feature type="region of interest" description="Disordered" evidence="1">
    <location>
        <begin position="53"/>
        <end position="73"/>
    </location>
</feature>
<dbReference type="EMBL" id="KI913957">
    <property type="protein sequence ID" value="ETW04888.1"/>
    <property type="molecule type" value="Genomic_DNA"/>
</dbReference>
<gene>
    <name evidence="2" type="ORF">H310_03996</name>
</gene>
<dbReference type="eggNOG" id="ENOG502SB95">
    <property type="taxonomic scope" value="Eukaryota"/>
</dbReference>
<organism evidence="2">
    <name type="scientific">Aphanomyces invadans</name>
    <dbReference type="NCBI Taxonomy" id="157072"/>
    <lineage>
        <taxon>Eukaryota</taxon>
        <taxon>Sar</taxon>
        <taxon>Stramenopiles</taxon>
        <taxon>Oomycota</taxon>
        <taxon>Saprolegniomycetes</taxon>
        <taxon>Saprolegniales</taxon>
        <taxon>Verrucalvaceae</taxon>
        <taxon>Aphanomyces</taxon>
    </lineage>
</organism>
<protein>
    <submittedName>
        <fullName evidence="2">Uncharacterized protein</fullName>
    </submittedName>
</protein>
<feature type="region of interest" description="Disordered" evidence="1">
    <location>
        <begin position="307"/>
        <end position="337"/>
    </location>
</feature>
<evidence type="ECO:0000313" key="2">
    <source>
        <dbReference type="EMBL" id="ETW04888.1"/>
    </source>
</evidence>
<dbReference type="RefSeq" id="XP_008866326.1">
    <property type="nucleotide sequence ID" value="XM_008868104.1"/>
</dbReference>
<evidence type="ECO:0000256" key="1">
    <source>
        <dbReference type="SAM" id="MobiDB-lite"/>
    </source>
</evidence>
<name>A0A024UH20_9STRA</name>
<dbReference type="VEuPathDB" id="FungiDB:H310_03996"/>
<proteinExistence type="predicted"/>
<accession>A0A024UH20</accession>
<dbReference type="OrthoDB" id="65511at2759"/>
<dbReference type="AlphaFoldDB" id="A0A024UH20"/>